<dbReference type="Pfam" id="PF03968">
    <property type="entry name" value="LptD_N"/>
    <property type="match status" value="1"/>
</dbReference>
<dbReference type="Gene3D" id="2.60.450.10">
    <property type="entry name" value="Lipopolysaccharide (LPS) transport protein A like domain"/>
    <property type="match status" value="1"/>
</dbReference>
<sequence>MDRRFGLFLLLVVLPLVLAAVPIDIRSDKMEVLEDQGLAIFTGHVVARKGDLHLWARKLYVYYSTANGTREVKKLIALGEVRIEKGQWRSLSGKAVYFRQEDRLVLEDHPRVWHGKDEVRGDLVIIYFRENRSEVLSRGRPVEAYVYTD</sequence>
<dbReference type="RefSeq" id="WP_168720284.1">
    <property type="nucleotide sequence ID" value="NZ_CP042909.1"/>
</dbReference>
<gene>
    <name evidence="2" type="ORF">FVE67_09105</name>
</gene>
<dbReference type="Proteomes" id="UP000501253">
    <property type="component" value="Chromosome"/>
</dbReference>
<dbReference type="AlphaFoldDB" id="A0A6H1WUN9"/>
<keyword evidence="3" id="KW-1185">Reference proteome</keyword>
<dbReference type="InterPro" id="IPR005653">
    <property type="entry name" value="OstA-like_N"/>
</dbReference>
<evidence type="ECO:0000259" key="1">
    <source>
        <dbReference type="Pfam" id="PF03968"/>
    </source>
</evidence>
<dbReference type="EMBL" id="CP042909">
    <property type="protein sequence ID" value="QJA06935.1"/>
    <property type="molecule type" value="Genomic_DNA"/>
</dbReference>
<protein>
    <recommendedName>
        <fullName evidence="1">Organic solvent tolerance-like N-terminal domain-containing protein</fullName>
    </recommendedName>
</protein>
<dbReference type="KEGG" id="tmai:FVE67_09105"/>
<proteinExistence type="predicted"/>
<evidence type="ECO:0000313" key="2">
    <source>
        <dbReference type="EMBL" id="QJA06935.1"/>
    </source>
</evidence>
<evidence type="ECO:0000313" key="3">
    <source>
        <dbReference type="Proteomes" id="UP000501253"/>
    </source>
</evidence>
<feature type="domain" description="Organic solvent tolerance-like N-terminal" evidence="1">
    <location>
        <begin position="25"/>
        <end position="130"/>
    </location>
</feature>
<accession>A0A6H1WUN9</accession>
<organism evidence="2 3">
    <name type="scientific">Thermosulfurimonas marina</name>
    <dbReference type="NCBI Taxonomy" id="2047767"/>
    <lineage>
        <taxon>Bacteria</taxon>
        <taxon>Pseudomonadati</taxon>
        <taxon>Thermodesulfobacteriota</taxon>
        <taxon>Thermodesulfobacteria</taxon>
        <taxon>Thermodesulfobacteriales</taxon>
        <taxon>Thermodesulfobacteriaceae</taxon>
        <taxon>Thermosulfurimonas</taxon>
    </lineage>
</organism>
<name>A0A6H1WUN9_9BACT</name>
<reference evidence="2 3" key="1">
    <citation type="submission" date="2019-08" db="EMBL/GenBank/DDBJ databases">
        <title>Complete genome sequence of Thermosulfurimonas marina SU872T, an anaerobic thermophilic chemolithoautotrophic bacterium isolated from a shallow marine hydrothermal vent.</title>
        <authorList>
            <person name="Allioux M."/>
            <person name="Jebbar M."/>
            <person name="Slobodkina G."/>
            <person name="Slobodkin A."/>
            <person name="Moalic Y."/>
            <person name="Frolova A."/>
            <person name="Shao Z."/>
            <person name="Alain K."/>
        </authorList>
    </citation>
    <scope>NUCLEOTIDE SEQUENCE [LARGE SCALE GENOMIC DNA]</scope>
    <source>
        <strain evidence="2 3">SU872</strain>
    </source>
</reference>